<keyword evidence="4" id="KW-1185">Reference proteome</keyword>
<dbReference type="Proteomes" id="UP000663852">
    <property type="component" value="Unassembled WGS sequence"/>
</dbReference>
<dbReference type="GO" id="GO:0042981">
    <property type="term" value="P:regulation of apoptotic process"/>
    <property type="evidence" value="ECO:0007669"/>
    <property type="project" value="InterPro"/>
</dbReference>
<dbReference type="EMBL" id="CAJNOR010003262">
    <property type="protein sequence ID" value="CAF1395478.1"/>
    <property type="molecule type" value="Genomic_DNA"/>
</dbReference>
<gene>
    <name evidence="3" type="ORF">EDS130_LOCUS37645</name>
    <name evidence="2" type="ORF">XAT740_LOCUS33843</name>
</gene>
<dbReference type="AlphaFoldDB" id="A0A815KG01"/>
<feature type="domain" description="DED" evidence="1">
    <location>
        <begin position="5"/>
        <end position="85"/>
    </location>
</feature>
<evidence type="ECO:0000259" key="1">
    <source>
        <dbReference type="PROSITE" id="PS50168"/>
    </source>
</evidence>
<dbReference type="OrthoDB" id="9979602at2759"/>
<comment type="caution">
    <text evidence="2">The sequence shown here is derived from an EMBL/GenBank/DDBJ whole genome shotgun (WGS) entry which is preliminary data.</text>
</comment>
<reference evidence="2" key="1">
    <citation type="submission" date="2021-02" db="EMBL/GenBank/DDBJ databases">
        <authorList>
            <person name="Nowell W R."/>
        </authorList>
    </citation>
    <scope>NUCLEOTIDE SEQUENCE</scope>
</reference>
<dbReference type="InterPro" id="IPR011029">
    <property type="entry name" value="DEATH-like_dom_sf"/>
</dbReference>
<evidence type="ECO:0000313" key="4">
    <source>
        <dbReference type="Proteomes" id="UP000663828"/>
    </source>
</evidence>
<dbReference type="SUPFAM" id="SSF47986">
    <property type="entry name" value="DEATH domain"/>
    <property type="match status" value="1"/>
</dbReference>
<protein>
    <recommendedName>
        <fullName evidence="1">DED domain-containing protein</fullName>
    </recommendedName>
</protein>
<dbReference type="PROSITE" id="PS50168">
    <property type="entry name" value="DED"/>
    <property type="match status" value="1"/>
</dbReference>
<proteinExistence type="predicted"/>
<sequence>MDPHDLRAAILKIQDHLSDNDRKRLHFFLGRDVPRRIRHDPTLVGTINLIESFLDQDKINEQDVSLLTNAFEKVQCIDAMRILREHMKQVQKNGHT</sequence>
<name>A0A815KG01_ADIRI</name>
<dbReference type="InterPro" id="IPR001875">
    <property type="entry name" value="DED_dom"/>
</dbReference>
<organism evidence="2 4">
    <name type="scientific">Adineta ricciae</name>
    <name type="common">Rotifer</name>
    <dbReference type="NCBI Taxonomy" id="249248"/>
    <lineage>
        <taxon>Eukaryota</taxon>
        <taxon>Metazoa</taxon>
        <taxon>Spiralia</taxon>
        <taxon>Gnathifera</taxon>
        <taxon>Rotifera</taxon>
        <taxon>Eurotatoria</taxon>
        <taxon>Bdelloidea</taxon>
        <taxon>Adinetida</taxon>
        <taxon>Adinetidae</taxon>
        <taxon>Adineta</taxon>
    </lineage>
</organism>
<dbReference type="EMBL" id="CAJNOJ010000375">
    <property type="protein sequence ID" value="CAF1423162.1"/>
    <property type="molecule type" value="Genomic_DNA"/>
</dbReference>
<evidence type="ECO:0000313" key="2">
    <source>
        <dbReference type="EMBL" id="CAF1395478.1"/>
    </source>
</evidence>
<accession>A0A815KG01</accession>
<dbReference type="Gene3D" id="1.10.533.10">
    <property type="entry name" value="Death Domain, Fas"/>
    <property type="match status" value="1"/>
</dbReference>
<dbReference type="Proteomes" id="UP000663828">
    <property type="component" value="Unassembled WGS sequence"/>
</dbReference>
<evidence type="ECO:0000313" key="3">
    <source>
        <dbReference type="EMBL" id="CAF1423162.1"/>
    </source>
</evidence>